<evidence type="ECO:0000313" key="5">
    <source>
        <dbReference type="Proteomes" id="UP000029737"/>
    </source>
</evidence>
<evidence type="ECO:0000256" key="1">
    <source>
        <dbReference type="SAM" id="MobiDB-lite"/>
    </source>
</evidence>
<keyword evidence="2" id="KW-0472">Membrane</keyword>
<organism evidence="3 6">
    <name type="scientific">Actinopolyspora erythraea</name>
    <dbReference type="NCBI Taxonomy" id="414996"/>
    <lineage>
        <taxon>Bacteria</taxon>
        <taxon>Bacillati</taxon>
        <taxon>Actinomycetota</taxon>
        <taxon>Actinomycetes</taxon>
        <taxon>Actinopolysporales</taxon>
        <taxon>Actinopolysporaceae</taxon>
        <taxon>Actinopolyspora</taxon>
    </lineage>
</organism>
<dbReference type="RefSeq" id="WP_043573307.1">
    <property type="nucleotide sequence ID" value="NZ_CP022752.1"/>
</dbReference>
<evidence type="ECO:0000256" key="2">
    <source>
        <dbReference type="SAM" id="Phobius"/>
    </source>
</evidence>
<dbReference type="KEGG" id="aey:CDG81_11580"/>
<dbReference type="EMBL" id="CP022752">
    <property type="protein sequence ID" value="ASU78811.1"/>
    <property type="molecule type" value="Genomic_DNA"/>
</dbReference>
<keyword evidence="2" id="KW-1133">Transmembrane helix</keyword>
<dbReference type="Proteomes" id="UP000215043">
    <property type="component" value="Chromosome"/>
</dbReference>
<feature type="transmembrane region" description="Helical" evidence="2">
    <location>
        <begin position="52"/>
        <end position="72"/>
    </location>
</feature>
<keyword evidence="2" id="KW-0812">Transmembrane</keyword>
<feature type="region of interest" description="Disordered" evidence="1">
    <location>
        <begin position="1"/>
        <end position="40"/>
    </location>
</feature>
<dbReference type="eggNOG" id="ENOG5032RNK">
    <property type="taxonomic scope" value="Bacteria"/>
</dbReference>
<dbReference type="HOGENOM" id="CLU_136228_1_0_11"/>
<evidence type="ECO:0000313" key="6">
    <source>
        <dbReference type="Proteomes" id="UP000215043"/>
    </source>
</evidence>
<name>A0A099D5M2_9ACTN</name>
<feature type="transmembrane region" description="Helical" evidence="2">
    <location>
        <begin position="84"/>
        <end position="103"/>
    </location>
</feature>
<dbReference type="Proteomes" id="UP000029737">
    <property type="component" value="Unassembled WGS sequence"/>
</dbReference>
<reference evidence="4 5" key="1">
    <citation type="journal article" date="2014" name="PLoS ONE">
        <title>Identification and Characterization of a New Erythromycin Biosynthetic Gene Cluster in Actinopolyspora erythraea YIM90600, a Novel Erythronolide-Producing Halophilic Actinomycete Isolated from Salt Field.</title>
        <authorList>
            <person name="Chen D."/>
            <person name="Feng J."/>
            <person name="Huang L."/>
            <person name="Zhang Q."/>
            <person name="Wu J."/>
            <person name="Zhu X."/>
            <person name="Duan Y."/>
            <person name="Xu Z."/>
        </authorList>
    </citation>
    <scope>NUCLEOTIDE SEQUENCE [LARGE SCALE GENOMIC DNA]</scope>
    <source>
        <strain evidence="4 5">YIM90600</strain>
    </source>
</reference>
<dbReference type="AlphaFoldDB" id="A0A099D5M2"/>
<proteinExistence type="predicted"/>
<dbReference type="EMBL" id="JPMV01000019">
    <property type="protein sequence ID" value="KGI81329.1"/>
    <property type="molecule type" value="Genomic_DNA"/>
</dbReference>
<reference evidence="3 6" key="2">
    <citation type="submission" date="2017-08" db="EMBL/GenBank/DDBJ databases">
        <title>The complete genome sequence of moderately halophilic actinomycete Actinopolyspora erythraea YIM 90600, the producer of novel erythromycin, novel actinopolysporins A-C and tubercidin.</title>
        <authorList>
            <person name="Yin M."/>
            <person name="Tang S."/>
        </authorList>
    </citation>
    <scope>NUCLEOTIDE SEQUENCE [LARGE SCALE GENOMIC DNA]</scope>
    <source>
        <strain evidence="3 6">YIM 90600</strain>
    </source>
</reference>
<protein>
    <submittedName>
        <fullName evidence="4">Membrane protein</fullName>
    </submittedName>
</protein>
<sequence length="115" mass="13131">MSGGKRVPVMSPQTRMARERRTSRRNWSFPPLGPTEHERASALHRAQRRQGVVTLCWLVVLVFGLPLLQAVLSTPLSLRLVGIPVAWLVPVLVPFPAMVLLAWRQLRRAERLERH</sequence>
<accession>A0A099D5M2</accession>
<dbReference type="OrthoDB" id="5194333at2"/>
<evidence type="ECO:0000313" key="4">
    <source>
        <dbReference type="EMBL" id="KGI81329.1"/>
    </source>
</evidence>
<gene>
    <name evidence="3" type="ORF">CDG81_11580</name>
    <name evidence="4" type="ORF">IL38_11660</name>
</gene>
<keyword evidence="5" id="KW-1185">Reference proteome</keyword>
<evidence type="ECO:0000313" key="3">
    <source>
        <dbReference type="EMBL" id="ASU78811.1"/>
    </source>
</evidence>